<dbReference type="InterPro" id="IPR036388">
    <property type="entry name" value="WH-like_DNA-bd_sf"/>
</dbReference>
<dbReference type="GO" id="GO:0006950">
    <property type="term" value="P:response to stress"/>
    <property type="evidence" value="ECO:0007669"/>
    <property type="project" value="TreeGrafter"/>
</dbReference>
<dbReference type="GO" id="GO:0003700">
    <property type="term" value="F:DNA-binding transcription factor activity"/>
    <property type="evidence" value="ECO:0007669"/>
    <property type="project" value="InterPro"/>
</dbReference>
<reference evidence="6" key="1">
    <citation type="submission" date="2016-10" db="EMBL/GenBank/DDBJ databases">
        <authorList>
            <person name="Varghese N."/>
            <person name="Submissions S."/>
        </authorList>
    </citation>
    <scope>NUCLEOTIDE SEQUENCE [LARGE SCALE GENOMIC DNA]</scope>
    <source>
        <strain evidence="6">DSM 24536</strain>
    </source>
</reference>
<dbReference type="RefSeq" id="WP_090701831.1">
    <property type="nucleotide sequence ID" value="NZ_FNHH01000006.1"/>
</dbReference>
<dbReference type="GO" id="GO:0003677">
    <property type="term" value="F:DNA binding"/>
    <property type="evidence" value="ECO:0007669"/>
    <property type="project" value="UniProtKB-KW"/>
</dbReference>
<keyword evidence="6" id="KW-1185">Reference proteome</keyword>
<dbReference type="PANTHER" id="PTHR33164">
    <property type="entry name" value="TRANSCRIPTIONAL REGULATOR, MARR FAMILY"/>
    <property type="match status" value="1"/>
</dbReference>
<feature type="domain" description="HTH marR-type" evidence="4">
    <location>
        <begin position="6"/>
        <end position="140"/>
    </location>
</feature>
<dbReference type="PANTHER" id="PTHR33164:SF64">
    <property type="entry name" value="TRANSCRIPTIONAL REGULATOR SLYA"/>
    <property type="match status" value="1"/>
</dbReference>
<dbReference type="AlphaFoldDB" id="A0A1G9QIZ0"/>
<dbReference type="SUPFAM" id="SSF46785">
    <property type="entry name" value="Winged helix' DNA-binding domain"/>
    <property type="match status" value="1"/>
</dbReference>
<dbReference type="SMART" id="SM00347">
    <property type="entry name" value="HTH_MARR"/>
    <property type="match status" value="1"/>
</dbReference>
<proteinExistence type="predicted"/>
<dbReference type="InterPro" id="IPR039422">
    <property type="entry name" value="MarR/SlyA-like"/>
</dbReference>
<dbReference type="OrthoDB" id="5327581at2"/>
<dbReference type="PRINTS" id="PR00598">
    <property type="entry name" value="HTHMARR"/>
</dbReference>
<dbReference type="PROSITE" id="PS50995">
    <property type="entry name" value="HTH_MARR_2"/>
    <property type="match status" value="1"/>
</dbReference>
<sequence>MATELFSTYSYLLDRTARKVKQYAQRRFNAENYDITVDQWLILKNLSSDNDLNQSQLAEITGKDHPTLTRIIDLLCRKGLTERKVHPTDRRSFHVHLTDLGNKRVSAWSPKMSEIRMKAWENLTEDDYMNLKRILDTIYKNLDEENE</sequence>
<accession>A0A1G9QIZ0</accession>
<organism evidence="5 6">
    <name type="scientific">Daejeonella rubra</name>
    <dbReference type="NCBI Taxonomy" id="990371"/>
    <lineage>
        <taxon>Bacteria</taxon>
        <taxon>Pseudomonadati</taxon>
        <taxon>Bacteroidota</taxon>
        <taxon>Sphingobacteriia</taxon>
        <taxon>Sphingobacteriales</taxon>
        <taxon>Sphingobacteriaceae</taxon>
        <taxon>Daejeonella</taxon>
    </lineage>
</organism>
<evidence type="ECO:0000313" key="6">
    <source>
        <dbReference type="Proteomes" id="UP000199226"/>
    </source>
</evidence>
<dbReference type="STRING" id="990371.SAMN05421813_10642"/>
<dbReference type="InterPro" id="IPR000835">
    <property type="entry name" value="HTH_MarR-typ"/>
</dbReference>
<gene>
    <name evidence="5" type="ORF">SAMN05421813_10642</name>
</gene>
<evidence type="ECO:0000259" key="4">
    <source>
        <dbReference type="PROSITE" id="PS50995"/>
    </source>
</evidence>
<keyword evidence="1" id="KW-0805">Transcription regulation</keyword>
<dbReference type="EMBL" id="FNHH01000006">
    <property type="protein sequence ID" value="SDM10477.1"/>
    <property type="molecule type" value="Genomic_DNA"/>
</dbReference>
<name>A0A1G9QIZ0_9SPHI</name>
<evidence type="ECO:0000256" key="2">
    <source>
        <dbReference type="ARBA" id="ARBA00023125"/>
    </source>
</evidence>
<dbReference type="InterPro" id="IPR036390">
    <property type="entry name" value="WH_DNA-bd_sf"/>
</dbReference>
<dbReference type="Proteomes" id="UP000199226">
    <property type="component" value="Unassembled WGS sequence"/>
</dbReference>
<evidence type="ECO:0000256" key="3">
    <source>
        <dbReference type="ARBA" id="ARBA00023163"/>
    </source>
</evidence>
<evidence type="ECO:0000313" key="5">
    <source>
        <dbReference type="EMBL" id="SDM10477.1"/>
    </source>
</evidence>
<keyword evidence="3" id="KW-0804">Transcription</keyword>
<evidence type="ECO:0000256" key="1">
    <source>
        <dbReference type="ARBA" id="ARBA00023015"/>
    </source>
</evidence>
<dbReference type="Gene3D" id="1.10.10.10">
    <property type="entry name" value="Winged helix-like DNA-binding domain superfamily/Winged helix DNA-binding domain"/>
    <property type="match status" value="1"/>
</dbReference>
<protein>
    <submittedName>
        <fullName evidence="5">DNA-binding transcriptional regulator, MarR family</fullName>
    </submittedName>
</protein>
<keyword evidence="2 5" id="KW-0238">DNA-binding</keyword>
<dbReference type="Pfam" id="PF01047">
    <property type="entry name" value="MarR"/>
    <property type="match status" value="1"/>
</dbReference>